<feature type="binding site" evidence="10">
    <location>
        <begin position="177"/>
        <end position="179"/>
    </location>
    <ligand>
        <name>substrate</name>
    </ligand>
</feature>
<dbReference type="HAMAP" id="MF_02227">
    <property type="entry name" value="RPE"/>
    <property type="match status" value="1"/>
</dbReference>
<evidence type="ECO:0000256" key="8">
    <source>
        <dbReference type="ARBA" id="ARBA00022723"/>
    </source>
</evidence>
<comment type="catalytic activity">
    <reaction evidence="1 10 11">
        <text>D-ribulose 5-phosphate = D-xylulose 5-phosphate</text>
        <dbReference type="Rhea" id="RHEA:13677"/>
        <dbReference type="ChEBI" id="CHEBI:57737"/>
        <dbReference type="ChEBI" id="CHEBI:58121"/>
        <dbReference type="EC" id="5.1.3.1"/>
    </reaction>
</comment>
<comment type="cofactor">
    <cofactor evidence="3">
        <name>Co(2+)</name>
        <dbReference type="ChEBI" id="CHEBI:48828"/>
    </cofactor>
</comment>
<comment type="pathway">
    <text evidence="10">Carbohydrate degradation.</text>
</comment>
<keyword evidence="9 10" id="KW-0413">Isomerase</keyword>
<gene>
    <name evidence="10 15" type="primary">rpe</name>
    <name evidence="15" type="ORF">H9741_02745</name>
</gene>
<reference evidence="15" key="2">
    <citation type="submission" date="2021-04" db="EMBL/GenBank/DDBJ databases">
        <authorList>
            <person name="Gilroy R."/>
        </authorList>
    </citation>
    <scope>NUCLEOTIDE SEQUENCE</scope>
    <source>
        <strain evidence="15">811</strain>
    </source>
</reference>
<comment type="cofactor">
    <cofactor evidence="5">
        <name>Fe(2+)</name>
        <dbReference type="ChEBI" id="CHEBI:29033"/>
    </cofactor>
</comment>
<evidence type="ECO:0000256" key="10">
    <source>
        <dbReference type="HAMAP-Rule" id="MF_02227"/>
    </source>
</evidence>
<dbReference type="NCBIfam" id="TIGR01163">
    <property type="entry name" value="rpe"/>
    <property type="match status" value="1"/>
</dbReference>
<comment type="caution">
    <text evidence="10">Lacks conserved residue(s) required for the propagation of feature annotation.</text>
</comment>
<dbReference type="GO" id="GO:0005737">
    <property type="term" value="C:cytoplasm"/>
    <property type="evidence" value="ECO:0007669"/>
    <property type="project" value="UniProtKB-ARBA"/>
</dbReference>
<feature type="binding site" evidence="14">
    <location>
        <begin position="144"/>
        <end position="147"/>
    </location>
    <ligand>
        <name>substrate</name>
    </ligand>
</feature>
<evidence type="ECO:0000256" key="11">
    <source>
        <dbReference type="PIRNR" id="PIRNR001461"/>
    </source>
</evidence>
<dbReference type="InterPro" id="IPR026019">
    <property type="entry name" value="Ribul_P_3_epim"/>
</dbReference>
<comment type="similarity">
    <text evidence="6 10 11">Belongs to the ribulose-phosphate 3-epimerase family.</text>
</comment>
<feature type="binding site" evidence="14">
    <location>
        <position position="179"/>
    </location>
    <ligand>
        <name>substrate</name>
    </ligand>
</feature>
<comment type="cofactor">
    <cofactor evidence="10 13">
        <name>a divalent metal cation</name>
        <dbReference type="ChEBI" id="CHEBI:60240"/>
    </cofactor>
    <text evidence="10 13">Binds 1 divalent metal cation per subunit.</text>
</comment>
<dbReference type="SUPFAM" id="SSF51366">
    <property type="entry name" value="Ribulose-phoshate binding barrel"/>
    <property type="match status" value="1"/>
</dbReference>
<feature type="binding site" evidence="10 14">
    <location>
        <position position="67"/>
    </location>
    <ligand>
        <name>substrate</name>
    </ligand>
</feature>
<feature type="active site" description="Proton acceptor" evidence="10 12">
    <location>
        <position position="36"/>
    </location>
</feature>
<dbReference type="PIRSF" id="PIRSF001461">
    <property type="entry name" value="RPE"/>
    <property type="match status" value="1"/>
</dbReference>
<dbReference type="CDD" id="cd00429">
    <property type="entry name" value="RPE"/>
    <property type="match status" value="1"/>
</dbReference>
<evidence type="ECO:0000256" key="9">
    <source>
        <dbReference type="ARBA" id="ARBA00023235"/>
    </source>
</evidence>
<dbReference type="EC" id="5.1.3.1" evidence="7 10"/>
<dbReference type="GO" id="GO:0004750">
    <property type="term" value="F:D-ribulose-phosphate 3-epimerase activity"/>
    <property type="evidence" value="ECO:0007669"/>
    <property type="project" value="UniProtKB-UniRule"/>
</dbReference>
<feature type="binding site" evidence="10 13">
    <location>
        <position position="67"/>
    </location>
    <ligand>
        <name>a divalent metal cation</name>
        <dbReference type="ChEBI" id="CHEBI:60240"/>
    </ligand>
</feature>
<evidence type="ECO:0000256" key="12">
    <source>
        <dbReference type="PIRSR" id="PIRSR001461-1"/>
    </source>
</evidence>
<dbReference type="FunFam" id="3.20.20.70:FF:000004">
    <property type="entry name" value="Ribulose-phosphate 3-epimerase"/>
    <property type="match status" value="1"/>
</dbReference>
<keyword evidence="13" id="KW-0464">Manganese</keyword>
<dbReference type="InterPro" id="IPR011060">
    <property type="entry name" value="RibuloseP-bd_barrel"/>
</dbReference>
<dbReference type="GO" id="GO:0006098">
    <property type="term" value="P:pentose-phosphate shunt"/>
    <property type="evidence" value="ECO:0007669"/>
    <property type="project" value="UniProtKB-UniRule"/>
</dbReference>
<evidence type="ECO:0000256" key="4">
    <source>
        <dbReference type="ARBA" id="ARBA00001947"/>
    </source>
</evidence>
<comment type="cofactor">
    <cofactor evidence="4">
        <name>Zn(2+)</name>
        <dbReference type="ChEBI" id="CHEBI:29105"/>
    </cofactor>
</comment>
<comment type="cofactor">
    <cofactor evidence="2">
        <name>Mn(2+)</name>
        <dbReference type="ChEBI" id="CHEBI:29035"/>
    </cofactor>
</comment>
<evidence type="ECO:0000256" key="2">
    <source>
        <dbReference type="ARBA" id="ARBA00001936"/>
    </source>
</evidence>
<name>A0A9D1V7C6_9FIRM</name>
<dbReference type="Gene3D" id="3.20.20.70">
    <property type="entry name" value="Aldolase class I"/>
    <property type="match status" value="1"/>
</dbReference>
<feature type="binding site" evidence="10 13">
    <location>
        <position position="34"/>
    </location>
    <ligand>
        <name>a divalent metal cation</name>
        <dbReference type="ChEBI" id="CHEBI:60240"/>
    </ligand>
</feature>
<evidence type="ECO:0000256" key="3">
    <source>
        <dbReference type="ARBA" id="ARBA00001941"/>
    </source>
</evidence>
<dbReference type="PANTHER" id="PTHR11749">
    <property type="entry name" value="RIBULOSE-5-PHOSPHATE-3-EPIMERASE"/>
    <property type="match status" value="1"/>
</dbReference>
<evidence type="ECO:0000256" key="7">
    <source>
        <dbReference type="ARBA" id="ARBA00013188"/>
    </source>
</evidence>
<feature type="binding site" evidence="10 14">
    <location>
        <position position="9"/>
    </location>
    <ligand>
        <name>substrate</name>
    </ligand>
</feature>
<dbReference type="Proteomes" id="UP000824204">
    <property type="component" value="Unassembled WGS sequence"/>
</dbReference>
<protein>
    <recommendedName>
        <fullName evidence="7 10">Ribulose-phosphate 3-epimerase</fullName>
        <ecNumber evidence="7 10">5.1.3.1</ecNumber>
    </recommendedName>
</protein>
<proteinExistence type="inferred from homology"/>
<feature type="binding site" evidence="10 13">
    <location>
        <position position="36"/>
    </location>
    <ligand>
        <name>a divalent metal cation</name>
        <dbReference type="ChEBI" id="CHEBI:60240"/>
    </ligand>
</feature>
<dbReference type="EMBL" id="DXFX01000036">
    <property type="protein sequence ID" value="HIX07369.1"/>
    <property type="molecule type" value="Genomic_DNA"/>
</dbReference>
<evidence type="ECO:0000313" key="16">
    <source>
        <dbReference type="Proteomes" id="UP000824204"/>
    </source>
</evidence>
<dbReference type="AlphaFoldDB" id="A0A9D1V7C6"/>
<evidence type="ECO:0000256" key="1">
    <source>
        <dbReference type="ARBA" id="ARBA00001782"/>
    </source>
</evidence>
<dbReference type="NCBIfam" id="NF004076">
    <property type="entry name" value="PRK05581.1-4"/>
    <property type="match status" value="1"/>
</dbReference>
<evidence type="ECO:0000313" key="15">
    <source>
        <dbReference type="EMBL" id="HIX07369.1"/>
    </source>
</evidence>
<keyword evidence="13" id="KW-0170">Cobalt</keyword>
<accession>A0A9D1V7C6</accession>
<comment type="caution">
    <text evidence="15">The sequence shown here is derived from an EMBL/GenBank/DDBJ whole genome shotgun (WGS) entry which is preliminary data.</text>
</comment>
<evidence type="ECO:0000256" key="6">
    <source>
        <dbReference type="ARBA" id="ARBA00009541"/>
    </source>
</evidence>
<keyword evidence="10 11" id="KW-0119">Carbohydrate metabolism</keyword>
<feature type="active site" description="Proton donor" evidence="10 12">
    <location>
        <position position="177"/>
    </location>
</feature>
<keyword evidence="8 10" id="KW-0479">Metal-binding</keyword>
<keyword evidence="13" id="KW-0862">Zinc</keyword>
<dbReference type="GO" id="GO:0019323">
    <property type="term" value="P:pentose catabolic process"/>
    <property type="evidence" value="ECO:0007669"/>
    <property type="project" value="UniProtKB-UniRule"/>
</dbReference>
<reference evidence="15" key="1">
    <citation type="journal article" date="2021" name="PeerJ">
        <title>Extensive microbial diversity within the chicken gut microbiome revealed by metagenomics and culture.</title>
        <authorList>
            <person name="Gilroy R."/>
            <person name="Ravi A."/>
            <person name="Getino M."/>
            <person name="Pursley I."/>
            <person name="Horton D.L."/>
            <person name="Alikhan N.F."/>
            <person name="Baker D."/>
            <person name="Gharbi K."/>
            <person name="Hall N."/>
            <person name="Watson M."/>
            <person name="Adriaenssens E.M."/>
            <person name="Foster-Nyarko E."/>
            <person name="Jarju S."/>
            <person name="Secka A."/>
            <person name="Antonio M."/>
            <person name="Oren A."/>
            <person name="Chaudhuri R.R."/>
            <person name="La Ragione R."/>
            <person name="Hildebrand F."/>
            <person name="Pallen M.J."/>
        </authorList>
    </citation>
    <scope>NUCLEOTIDE SEQUENCE</scope>
    <source>
        <strain evidence="15">811</strain>
    </source>
</reference>
<sequence>MNRICIAPSILSADFSAMGAAVEQLQRCGADLIHCDVMDGSFVPKITFGADMVASLKKHTSLPLDVHLMVVEPQNKIDDFIKAGADYLTFHYEACGERSAEVLRAIRSNGVKAGISVSPDTPVEKVLPLLEEADMLLVMSVYPGKGGQKFIEHTLSKAETAREFFAKHGFSRDVEIDGGINEENAARVKAAGVNILVAGNTVFRSPDMAKTISFLRDVK</sequence>
<dbReference type="InterPro" id="IPR013785">
    <property type="entry name" value="Aldolase_TIM"/>
</dbReference>
<dbReference type="InterPro" id="IPR000056">
    <property type="entry name" value="Ribul_P_3_epim-like"/>
</dbReference>
<dbReference type="GO" id="GO:0046872">
    <property type="term" value="F:metal ion binding"/>
    <property type="evidence" value="ECO:0007669"/>
    <property type="project" value="UniProtKB-UniRule"/>
</dbReference>
<evidence type="ECO:0000256" key="14">
    <source>
        <dbReference type="PIRSR" id="PIRSR001461-3"/>
    </source>
</evidence>
<comment type="function">
    <text evidence="10">Catalyzes the reversible epimerization of D-ribulose 5-phosphate to D-xylulose 5-phosphate.</text>
</comment>
<evidence type="ECO:0000256" key="13">
    <source>
        <dbReference type="PIRSR" id="PIRSR001461-2"/>
    </source>
</evidence>
<evidence type="ECO:0000256" key="5">
    <source>
        <dbReference type="ARBA" id="ARBA00001954"/>
    </source>
</evidence>
<organism evidence="15 16">
    <name type="scientific">Candidatus Borkfalkia faecipullorum</name>
    <dbReference type="NCBI Taxonomy" id="2838510"/>
    <lineage>
        <taxon>Bacteria</taxon>
        <taxon>Bacillati</taxon>
        <taxon>Bacillota</taxon>
        <taxon>Clostridia</taxon>
        <taxon>Christensenellales</taxon>
        <taxon>Christensenellaceae</taxon>
        <taxon>Candidatus Borkfalkia</taxon>
    </lineage>
</organism>
<dbReference type="Pfam" id="PF00834">
    <property type="entry name" value="Ribul_P_3_epim"/>
    <property type="match status" value="1"/>
</dbReference>
<feature type="binding site" evidence="10 13">
    <location>
        <position position="177"/>
    </location>
    <ligand>
        <name>a divalent metal cation</name>
        <dbReference type="ChEBI" id="CHEBI:60240"/>
    </ligand>
</feature>